<name>A0A0L9UYT6_PHAAN</name>
<organism evidence="1 2">
    <name type="scientific">Phaseolus angularis</name>
    <name type="common">Azuki bean</name>
    <name type="synonym">Vigna angularis</name>
    <dbReference type="NCBI Taxonomy" id="3914"/>
    <lineage>
        <taxon>Eukaryota</taxon>
        <taxon>Viridiplantae</taxon>
        <taxon>Streptophyta</taxon>
        <taxon>Embryophyta</taxon>
        <taxon>Tracheophyta</taxon>
        <taxon>Spermatophyta</taxon>
        <taxon>Magnoliopsida</taxon>
        <taxon>eudicotyledons</taxon>
        <taxon>Gunneridae</taxon>
        <taxon>Pentapetalae</taxon>
        <taxon>rosids</taxon>
        <taxon>fabids</taxon>
        <taxon>Fabales</taxon>
        <taxon>Fabaceae</taxon>
        <taxon>Papilionoideae</taxon>
        <taxon>50 kb inversion clade</taxon>
        <taxon>NPAAA clade</taxon>
        <taxon>indigoferoid/millettioid clade</taxon>
        <taxon>Phaseoleae</taxon>
        <taxon>Vigna</taxon>
    </lineage>
</organism>
<proteinExistence type="predicted"/>
<evidence type="ECO:0000313" key="2">
    <source>
        <dbReference type="Proteomes" id="UP000053144"/>
    </source>
</evidence>
<gene>
    <name evidence="1" type="ORF">LR48_Vigan07g170900</name>
</gene>
<evidence type="ECO:0000313" key="1">
    <source>
        <dbReference type="EMBL" id="KOM48005.1"/>
    </source>
</evidence>
<protein>
    <submittedName>
        <fullName evidence="1">Uncharacterized protein</fullName>
    </submittedName>
</protein>
<dbReference type="EMBL" id="CM003377">
    <property type="protein sequence ID" value="KOM48005.1"/>
    <property type="molecule type" value="Genomic_DNA"/>
</dbReference>
<dbReference type="Gramene" id="KOM48005">
    <property type="protein sequence ID" value="KOM48005"/>
    <property type="gene ID" value="LR48_Vigan07g170900"/>
</dbReference>
<dbReference type="Proteomes" id="UP000053144">
    <property type="component" value="Chromosome 7"/>
</dbReference>
<accession>A0A0L9UYT6</accession>
<dbReference type="AlphaFoldDB" id="A0A0L9UYT6"/>
<sequence>MLASFNSFFSMMYDLHEYQKDKIKKSVLGAQVHQEKKVEEDIKENGVIEIEAPYSRRVKMVNRKMLQMSWCDESRRKTNNIDADCA</sequence>
<reference evidence="2" key="1">
    <citation type="journal article" date="2015" name="Proc. Natl. Acad. Sci. U.S.A.">
        <title>Genome sequencing of adzuki bean (Vigna angularis) provides insight into high starch and low fat accumulation and domestication.</title>
        <authorList>
            <person name="Yang K."/>
            <person name="Tian Z."/>
            <person name="Chen C."/>
            <person name="Luo L."/>
            <person name="Zhao B."/>
            <person name="Wang Z."/>
            <person name="Yu L."/>
            <person name="Li Y."/>
            <person name="Sun Y."/>
            <person name="Li W."/>
            <person name="Chen Y."/>
            <person name="Li Y."/>
            <person name="Zhang Y."/>
            <person name="Ai D."/>
            <person name="Zhao J."/>
            <person name="Shang C."/>
            <person name="Ma Y."/>
            <person name="Wu B."/>
            <person name="Wang M."/>
            <person name="Gao L."/>
            <person name="Sun D."/>
            <person name="Zhang P."/>
            <person name="Guo F."/>
            <person name="Wang W."/>
            <person name="Li Y."/>
            <person name="Wang J."/>
            <person name="Varshney R.K."/>
            <person name="Wang J."/>
            <person name="Ling H.Q."/>
            <person name="Wan P."/>
        </authorList>
    </citation>
    <scope>NUCLEOTIDE SEQUENCE</scope>
    <source>
        <strain evidence="2">cv. Jingnong 6</strain>
    </source>
</reference>